<dbReference type="SUPFAM" id="SSF50952">
    <property type="entry name" value="Soluble quinoprotein glucose dehydrogenase"/>
    <property type="match status" value="1"/>
</dbReference>
<dbReference type="Pfam" id="PF23500">
    <property type="entry name" value="DUF7133"/>
    <property type="match status" value="1"/>
</dbReference>
<keyword evidence="3 4" id="KW-0408">Iron</keyword>
<dbReference type="OrthoDB" id="230287at2"/>
<dbReference type="NCBIfam" id="TIGR02604">
    <property type="entry name" value="Piru_Ver_Nterm"/>
    <property type="match status" value="1"/>
</dbReference>
<sequence length="1718" mass="187618" precursor="true">MPDHASRRSFLANPVIVRCLCFVAALCVSRPAASAEGQAPANSVFRAGAAAVDVTPTHFPVIVNGNFNEVEATRAHDRLMSRAVVLDDGRFRLAIVVVDSLMVPRELLDSAKEMAHKATGIPTERMLISATHSHSAPSAMACLGSRADPDYQQFLTRQIAKSIQQAVDNLAAAKVGWTVVHDAEHNHCRRWIYRPDRIATDPFGVHNVRAHMHPGHQSPDHIAPSGPADPDLSLLSIQSAEGRPIAVLANYAMHYYGTSPVSADFCGRFGDRLADLIGIEAGAPTFVGIMSQGTSGDSMWMDYSEPAPRRDLEKYTLEVAGVAHEAYQAIEYGRWVSLAMAETTIKLRRRTADPQRLEWAQSVLAEMGDRLPQSRQEIYAREQIYLHDEPEVEIKLQAIRIGELGITAIPNEVYGITGLKLKAQSPLQPTFNIELANGAEGYIPPPEQHALGGYTTWPARTAGLEVQAEPKIVATLLELLEKVADKPRRSPVAPASGYNTAVLDSRPVAYWRMNEMSGSQAIDTIGNHHGVYENGVAFYLPGFDTGSAISHRAAHFAGGCMQAAARDLGETYSVELWFWNGLPHDARPVTGYFFSRGTPGSKEAAGDHLGIGGTSMESANAGKLIFFNGNAKNELQVGVTVIQPKTWNHVVLVRDGPRVAAYLNGNKTPEFRGEATISRSTNADDLFVGGRNDGFASFEGKLSNVAIYDRILSQDEITTHLKMSGVEIPETLSKISSETGAANAANLNSPQPDDPPLSPADSLAATLVRPGYEIELVAAEPLVKDPVAIAWGTDGRLWVAEMGDYPLGMDGQGKPGGRIRFLEDTSGNGTYDRSTVFLDGVRFPTGVMPWRDGVLITAAPEILYAEDTNGDGRADKREVLYSGFQEGNQQLRVNGLSWGLDNWIYCASGAHHGGYGADRQLRAVKTNKTLTLGSRDFRFRPDSGELDPQSGPSQYGRNRDDWGNWFGQQNSHPLWHFALQDQYLRRNPHFAPPDPRKQLVGPNNPPVYPAKSPQKRFHSFEQSGRFTSACSAMVYRDELLFPRETTTQHAFTCEPFHNLVQHNVIVEDGVSFTSHRDPAETDTDFFASKDRWCRPVMARTGPDGALWIVDMYRYMIEHPEWLTPEGRKELEPFYREGADRGRIYRVFPTGQKARQIKNLAALDTPELVTALDSPNGPQRDLAGQLLQWRGDKSAAPLLEQMAQQSSNPLGRLHALGTLDGLGMLSPRLVQQALGDEHAGVRRHAILLAEPLAEQQDDLLLAALKLVDDPDAKVRLQLACTLGQWPGRDSAGALAELSSTVAADPYLAAAVTSSINQHNLGDVLTIALAEREDPESGQLVGQLLALSVAFDNRSATLDGLEAILRIDQDADVAWQFETVAGLLDAMERHGTSLAALVREEDDRGQEVLRQVAAFTDLARTTSLNAEASSSLRAAAVRLLARHPDQRAEDLRQLQRLLTPQTPPAIQLAIVRHLGSQSDPAIGEILLAGWRSHAPALRSETLSVLASRSAWLTALLDSIENGQVARADIDATTRQSLLAHRDKAIRARITTLLADASSTDRRKVLLEHQAVLKLAGSPLRGQPVFNKHCANCHKLDGVGHDIGPNLRSLTDSKPSSLLSSILDPSAAVDGKFVTYIVLADDGRTFTGMIASETANSITLVEKENKQHVILRTQIEDIRSTGKSLMPDGLENDITHQDFADLIAYIRAQDSKQQPPLNGSK</sequence>
<dbReference type="PANTHER" id="PTHR33546">
    <property type="entry name" value="LARGE, MULTIFUNCTIONAL SECRETED PROTEIN-RELATED"/>
    <property type="match status" value="1"/>
</dbReference>
<dbReference type="SUPFAM" id="SSF49899">
    <property type="entry name" value="Concanavalin A-like lectins/glucanases"/>
    <property type="match status" value="1"/>
</dbReference>
<dbReference type="InterPro" id="IPR013427">
    <property type="entry name" value="Haem-bd_dom_put"/>
</dbReference>
<dbReference type="InterPro" id="IPR013320">
    <property type="entry name" value="ConA-like_dom_sf"/>
</dbReference>
<evidence type="ECO:0000313" key="8">
    <source>
        <dbReference type="Proteomes" id="UP000318017"/>
    </source>
</evidence>
<dbReference type="GO" id="GO:0020037">
    <property type="term" value="F:heme binding"/>
    <property type="evidence" value="ECO:0007669"/>
    <property type="project" value="InterPro"/>
</dbReference>
<dbReference type="InterPro" id="IPR011041">
    <property type="entry name" value="Quinoprot_gluc/sorb_DH_b-prop"/>
</dbReference>
<proteinExistence type="predicted"/>
<evidence type="ECO:0000256" key="2">
    <source>
        <dbReference type="ARBA" id="ARBA00022723"/>
    </source>
</evidence>
<gene>
    <name evidence="7" type="ORF">Q31a_38200</name>
</gene>
<dbReference type="SUPFAM" id="SSF46626">
    <property type="entry name" value="Cytochrome c"/>
    <property type="match status" value="1"/>
</dbReference>
<dbReference type="GO" id="GO:0046872">
    <property type="term" value="F:metal ion binding"/>
    <property type="evidence" value="ECO:0007669"/>
    <property type="project" value="UniProtKB-KW"/>
</dbReference>
<protein>
    <submittedName>
        <fullName evidence="7">Cytochrome c</fullName>
    </submittedName>
</protein>
<keyword evidence="2 4" id="KW-0479">Metal-binding</keyword>
<keyword evidence="8" id="KW-1185">Reference proteome</keyword>
<dbReference type="KEGG" id="ahel:Q31a_38200"/>
<dbReference type="InterPro" id="IPR006311">
    <property type="entry name" value="TAT_signal"/>
</dbReference>
<dbReference type="PANTHER" id="PTHR33546:SF1">
    <property type="entry name" value="LARGE, MULTIFUNCTIONAL SECRETED PROTEIN"/>
    <property type="match status" value="1"/>
</dbReference>
<dbReference type="GO" id="GO:0009055">
    <property type="term" value="F:electron transfer activity"/>
    <property type="evidence" value="ECO:0007669"/>
    <property type="project" value="InterPro"/>
</dbReference>
<dbReference type="NCBIfam" id="TIGR02603">
    <property type="entry name" value="CxxCH_TIGR02603"/>
    <property type="match status" value="1"/>
</dbReference>
<dbReference type="Gene3D" id="1.10.760.10">
    <property type="entry name" value="Cytochrome c-like domain"/>
    <property type="match status" value="1"/>
</dbReference>
<dbReference type="EMBL" id="CP036298">
    <property type="protein sequence ID" value="QDV25494.1"/>
    <property type="molecule type" value="Genomic_DNA"/>
</dbReference>
<keyword evidence="5" id="KW-0732">Signal</keyword>
<dbReference type="Proteomes" id="UP000318017">
    <property type="component" value="Chromosome"/>
</dbReference>
<evidence type="ECO:0000256" key="4">
    <source>
        <dbReference type="PROSITE-ProRule" id="PRU00433"/>
    </source>
</evidence>
<feature type="signal peptide" evidence="5">
    <location>
        <begin position="1"/>
        <end position="34"/>
    </location>
</feature>
<dbReference type="InterPro" id="IPR009056">
    <property type="entry name" value="Cyt_c-like_dom"/>
</dbReference>
<dbReference type="RefSeq" id="WP_145080635.1">
    <property type="nucleotide sequence ID" value="NZ_CP036298.1"/>
</dbReference>
<keyword evidence="1 4" id="KW-0349">Heme</keyword>
<evidence type="ECO:0000256" key="5">
    <source>
        <dbReference type="SAM" id="SignalP"/>
    </source>
</evidence>
<dbReference type="Pfam" id="PF13385">
    <property type="entry name" value="Laminin_G_3"/>
    <property type="match status" value="1"/>
</dbReference>
<accession>A0A518GA81</accession>
<dbReference type="SUPFAM" id="SSF48371">
    <property type="entry name" value="ARM repeat"/>
    <property type="match status" value="1"/>
</dbReference>
<dbReference type="PROSITE" id="PS51007">
    <property type="entry name" value="CYTC"/>
    <property type="match status" value="1"/>
</dbReference>
<dbReference type="InterPro" id="IPR016024">
    <property type="entry name" value="ARM-type_fold"/>
</dbReference>
<dbReference type="InterPro" id="IPR055557">
    <property type="entry name" value="DUF7133"/>
</dbReference>
<evidence type="ECO:0000256" key="3">
    <source>
        <dbReference type="ARBA" id="ARBA00023004"/>
    </source>
</evidence>
<dbReference type="Gene3D" id="2.60.120.200">
    <property type="match status" value="1"/>
</dbReference>
<dbReference type="Pfam" id="PF00034">
    <property type="entry name" value="Cytochrom_C"/>
    <property type="match status" value="1"/>
</dbReference>
<dbReference type="PROSITE" id="PS51318">
    <property type="entry name" value="TAT"/>
    <property type="match status" value="1"/>
</dbReference>
<evidence type="ECO:0000259" key="6">
    <source>
        <dbReference type="PROSITE" id="PS51007"/>
    </source>
</evidence>
<dbReference type="InterPro" id="IPR036909">
    <property type="entry name" value="Cyt_c-like_dom_sf"/>
</dbReference>
<dbReference type="InterPro" id="IPR011989">
    <property type="entry name" value="ARM-like"/>
</dbReference>
<evidence type="ECO:0000313" key="7">
    <source>
        <dbReference type="EMBL" id="QDV25494.1"/>
    </source>
</evidence>
<feature type="chain" id="PRO_5021736610" evidence="5">
    <location>
        <begin position="35"/>
        <end position="1718"/>
    </location>
</feature>
<name>A0A518GA81_9BACT</name>
<dbReference type="InterPro" id="IPR013428">
    <property type="entry name" value="Membrane-bound_put_N"/>
</dbReference>
<organism evidence="7 8">
    <name type="scientific">Aureliella helgolandensis</name>
    <dbReference type="NCBI Taxonomy" id="2527968"/>
    <lineage>
        <taxon>Bacteria</taxon>
        <taxon>Pseudomonadati</taxon>
        <taxon>Planctomycetota</taxon>
        <taxon>Planctomycetia</taxon>
        <taxon>Pirellulales</taxon>
        <taxon>Pirellulaceae</taxon>
        <taxon>Aureliella</taxon>
    </lineage>
</organism>
<dbReference type="Gene3D" id="1.25.10.10">
    <property type="entry name" value="Leucine-rich Repeat Variant"/>
    <property type="match status" value="1"/>
</dbReference>
<reference evidence="7 8" key="1">
    <citation type="submission" date="2019-02" db="EMBL/GenBank/DDBJ databases">
        <title>Deep-cultivation of Planctomycetes and their phenomic and genomic characterization uncovers novel biology.</title>
        <authorList>
            <person name="Wiegand S."/>
            <person name="Jogler M."/>
            <person name="Boedeker C."/>
            <person name="Pinto D."/>
            <person name="Vollmers J."/>
            <person name="Rivas-Marin E."/>
            <person name="Kohn T."/>
            <person name="Peeters S.H."/>
            <person name="Heuer A."/>
            <person name="Rast P."/>
            <person name="Oberbeckmann S."/>
            <person name="Bunk B."/>
            <person name="Jeske O."/>
            <person name="Meyerdierks A."/>
            <person name="Storesund J.E."/>
            <person name="Kallscheuer N."/>
            <person name="Luecker S."/>
            <person name="Lage O.M."/>
            <person name="Pohl T."/>
            <person name="Merkel B.J."/>
            <person name="Hornburger P."/>
            <person name="Mueller R.-W."/>
            <person name="Bruemmer F."/>
            <person name="Labrenz M."/>
            <person name="Spormann A.M."/>
            <person name="Op den Camp H."/>
            <person name="Overmann J."/>
            <person name="Amann R."/>
            <person name="Jetten M.S.M."/>
            <person name="Mascher T."/>
            <person name="Medema M.H."/>
            <person name="Devos D.P."/>
            <person name="Kaster A.-K."/>
            <person name="Ovreas L."/>
            <person name="Rohde M."/>
            <person name="Galperin M.Y."/>
            <person name="Jogler C."/>
        </authorList>
    </citation>
    <scope>NUCLEOTIDE SEQUENCE [LARGE SCALE GENOMIC DNA]</scope>
    <source>
        <strain evidence="7 8">Q31a</strain>
    </source>
</reference>
<evidence type="ECO:0000256" key="1">
    <source>
        <dbReference type="ARBA" id="ARBA00022617"/>
    </source>
</evidence>
<feature type="domain" description="Cytochrome c" evidence="6">
    <location>
        <begin position="1574"/>
        <end position="1707"/>
    </location>
</feature>